<evidence type="ECO:0000259" key="5">
    <source>
        <dbReference type="PROSITE" id="PS50977"/>
    </source>
</evidence>
<dbReference type="SUPFAM" id="SSF46689">
    <property type="entry name" value="Homeodomain-like"/>
    <property type="match status" value="1"/>
</dbReference>
<evidence type="ECO:0000256" key="1">
    <source>
        <dbReference type="ARBA" id="ARBA00023015"/>
    </source>
</evidence>
<organism evidence="6 7">
    <name type="scientific">Mycolicibacterium fluoranthenivorans</name>
    <dbReference type="NCBI Taxonomy" id="258505"/>
    <lineage>
        <taxon>Bacteria</taxon>
        <taxon>Bacillati</taxon>
        <taxon>Actinomycetota</taxon>
        <taxon>Actinomycetes</taxon>
        <taxon>Mycobacteriales</taxon>
        <taxon>Mycobacteriaceae</taxon>
        <taxon>Mycolicibacterium</taxon>
    </lineage>
</organism>
<keyword evidence="3" id="KW-0804">Transcription</keyword>
<dbReference type="RefSeq" id="WP_167158161.1">
    <property type="nucleotide sequence ID" value="NZ_JAANOW010000001.1"/>
</dbReference>
<dbReference type="PANTHER" id="PTHR30055:SF160">
    <property type="entry name" value="TRANSCRIPTIONAL REGULATORY PROTEIN (PROBABLY ASNC-FAMILY)-RELATED"/>
    <property type="match status" value="1"/>
</dbReference>
<evidence type="ECO:0000256" key="3">
    <source>
        <dbReference type="ARBA" id="ARBA00023163"/>
    </source>
</evidence>
<dbReference type="PANTHER" id="PTHR30055">
    <property type="entry name" value="HTH-TYPE TRANSCRIPTIONAL REGULATOR RUTR"/>
    <property type="match status" value="1"/>
</dbReference>
<gene>
    <name evidence="6" type="ORF">FHU31_002180</name>
</gene>
<dbReference type="SUPFAM" id="SSF48498">
    <property type="entry name" value="Tetracyclin repressor-like, C-terminal domain"/>
    <property type="match status" value="1"/>
</dbReference>
<dbReference type="PRINTS" id="PR00455">
    <property type="entry name" value="HTHTETR"/>
</dbReference>
<evidence type="ECO:0000256" key="4">
    <source>
        <dbReference type="PROSITE-ProRule" id="PRU00335"/>
    </source>
</evidence>
<dbReference type="EMBL" id="JAANOW010000001">
    <property type="protein sequence ID" value="NIH95224.1"/>
    <property type="molecule type" value="Genomic_DNA"/>
</dbReference>
<dbReference type="InterPro" id="IPR050109">
    <property type="entry name" value="HTH-type_TetR-like_transc_reg"/>
</dbReference>
<dbReference type="GO" id="GO:0000976">
    <property type="term" value="F:transcription cis-regulatory region binding"/>
    <property type="evidence" value="ECO:0007669"/>
    <property type="project" value="TreeGrafter"/>
</dbReference>
<dbReference type="PROSITE" id="PS50977">
    <property type="entry name" value="HTH_TETR_2"/>
    <property type="match status" value="1"/>
</dbReference>
<dbReference type="InterPro" id="IPR054129">
    <property type="entry name" value="DesT_TetR_C"/>
</dbReference>
<dbReference type="Pfam" id="PF00440">
    <property type="entry name" value="TetR_N"/>
    <property type="match status" value="1"/>
</dbReference>
<accession>A0A7X5TYS7</accession>
<evidence type="ECO:0000256" key="2">
    <source>
        <dbReference type="ARBA" id="ARBA00023125"/>
    </source>
</evidence>
<dbReference type="Pfam" id="PF21943">
    <property type="entry name" value="TetR_C_46"/>
    <property type="match status" value="1"/>
</dbReference>
<dbReference type="InterPro" id="IPR036271">
    <property type="entry name" value="Tet_transcr_reg_TetR-rel_C_sf"/>
</dbReference>
<sequence>MRRPSLPAIPLPGGQPGVKVDARSERWREHRKKVRAEIIDAAFRAIDRLGPNVSVREIAEEAGTAKPKIYRHFTDKSDMFAQIGERMRDMLWAAVIPSIDIEKDSARQIIGRAVEHYVELVDQHPNVVRFLLQGRFADQSSAAMSTVNRGRDITLAIAEMVSGELEDMHLDPEVFELAAFALFGTAAAATDWWLGATDEGVRRMPMDKFVAHMTTIMMGAVNGTGELVGVVIDPDQPISSAVKLQQIDLRA</sequence>
<reference evidence="6 7" key="1">
    <citation type="submission" date="2020-03" db="EMBL/GenBank/DDBJ databases">
        <title>Sequencing the genomes of 1000 actinobacteria strains.</title>
        <authorList>
            <person name="Klenk H.-P."/>
        </authorList>
    </citation>
    <scope>NUCLEOTIDE SEQUENCE [LARGE SCALE GENOMIC DNA]</scope>
    <source>
        <strain evidence="6 7">DSM 44556</strain>
    </source>
</reference>
<protein>
    <submittedName>
        <fullName evidence="6">AcrR family transcriptional regulator</fullName>
    </submittedName>
</protein>
<keyword evidence="1" id="KW-0805">Transcription regulation</keyword>
<feature type="DNA-binding region" description="H-T-H motif" evidence="4">
    <location>
        <begin position="54"/>
        <end position="73"/>
    </location>
</feature>
<feature type="domain" description="HTH tetR-type" evidence="5">
    <location>
        <begin position="32"/>
        <end position="91"/>
    </location>
</feature>
<dbReference type="GO" id="GO:0003700">
    <property type="term" value="F:DNA-binding transcription factor activity"/>
    <property type="evidence" value="ECO:0007669"/>
    <property type="project" value="TreeGrafter"/>
</dbReference>
<comment type="caution">
    <text evidence="6">The sequence shown here is derived from an EMBL/GenBank/DDBJ whole genome shotgun (WGS) entry which is preliminary data.</text>
</comment>
<dbReference type="InterPro" id="IPR001647">
    <property type="entry name" value="HTH_TetR"/>
</dbReference>
<dbReference type="InterPro" id="IPR009057">
    <property type="entry name" value="Homeodomain-like_sf"/>
</dbReference>
<dbReference type="Proteomes" id="UP000547444">
    <property type="component" value="Unassembled WGS sequence"/>
</dbReference>
<name>A0A7X5TYS7_9MYCO</name>
<keyword evidence="7" id="KW-1185">Reference proteome</keyword>
<evidence type="ECO:0000313" key="6">
    <source>
        <dbReference type="EMBL" id="NIH95224.1"/>
    </source>
</evidence>
<dbReference type="AlphaFoldDB" id="A0A7X5TYS7"/>
<keyword evidence="2 4" id="KW-0238">DNA-binding</keyword>
<proteinExistence type="predicted"/>
<evidence type="ECO:0000313" key="7">
    <source>
        <dbReference type="Proteomes" id="UP000547444"/>
    </source>
</evidence>
<dbReference type="Gene3D" id="1.10.357.10">
    <property type="entry name" value="Tetracycline Repressor, domain 2"/>
    <property type="match status" value="1"/>
</dbReference>